<organism evidence="8 9">
    <name type="scientific">Piscinibacter sakaiensis</name>
    <name type="common">Ideonella sakaiensis</name>
    <dbReference type="NCBI Taxonomy" id="1547922"/>
    <lineage>
        <taxon>Bacteria</taxon>
        <taxon>Pseudomonadati</taxon>
        <taxon>Pseudomonadota</taxon>
        <taxon>Betaproteobacteria</taxon>
        <taxon>Burkholderiales</taxon>
        <taxon>Sphaerotilaceae</taxon>
        <taxon>Piscinibacter</taxon>
    </lineage>
</organism>
<dbReference type="OrthoDB" id="200249at2"/>
<evidence type="ECO:0000256" key="2">
    <source>
        <dbReference type="ARBA" id="ARBA00005779"/>
    </source>
</evidence>
<evidence type="ECO:0000256" key="7">
    <source>
        <dbReference type="SAM" id="Phobius"/>
    </source>
</evidence>
<comment type="similarity">
    <text evidence="2">Belongs to the UPF0719 family.</text>
</comment>
<dbReference type="RefSeq" id="WP_054019529.1">
    <property type="nucleotide sequence ID" value="NZ_BBYR01000023.1"/>
</dbReference>
<keyword evidence="3" id="KW-1003">Cell membrane</keyword>
<keyword evidence="6 7" id="KW-0472">Membrane</keyword>
<protein>
    <submittedName>
        <fullName evidence="8">Hypothetical transmembrane protein</fullName>
    </submittedName>
</protein>
<evidence type="ECO:0000256" key="1">
    <source>
        <dbReference type="ARBA" id="ARBA00004651"/>
    </source>
</evidence>
<sequence>MMGIEWMKPAVFFGSILYALIGVAVFWITFIIIDKITPYDLWAEIVEKKNMALAIVVGAMCIAIGLIVSAAVHG</sequence>
<name>A0A0K8NYL0_PISS1</name>
<dbReference type="AlphaFoldDB" id="A0A0K8NYL0"/>
<feature type="transmembrane region" description="Helical" evidence="7">
    <location>
        <begin position="53"/>
        <end position="72"/>
    </location>
</feature>
<keyword evidence="4 7" id="KW-0812">Transmembrane</keyword>
<feature type="transmembrane region" description="Helical" evidence="7">
    <location>
        <begin position="12"/>
        <end position="33"/>
    </location>
</feature>
<keyword evidence="5 7" id="KW-1133">Transmembrane helix</keyword>
<reference evidence="9" key="1">
    <citation type="submission" date="2015-07" db="EMBL/GenBank/DDBJ databases">
        <title>Discovery of a poly(ethylene terephthalate assimilation.</title>
        <authorList>
            <person name="Yoshida S."/>
            <person name="Hiraga K."/>
            <person name="Takehana T."/>
            <person name="Taniguchi I."/>
            <person name="Yamaji H."/>
            <person name="Maeda Y."/>
            <person name="Toyohara K."/>
            <person name="Miyamoto K."/>
            <person name="Kimura Y."/>
            <person name="Oda K."/>
        </authorList>
    </citation>
    <scope>NUCLEOTIDE SEQUENCE [LARGE SCALE GENOMIC DNA]</scope>
    <source>
        <strain evidence="9">NBRC 110686 / TISTR 2288 / 201-F6</strain>
    </source>
</reference>
<evidence type="ECO:0000313" key="8">
    <source>
        <dbReference type="EMBL" id="GAP35487.1"/>
    </source>
</evidence>
<accession>A0A0K8NYL0</accession>
<dbReference type="STRING" id="1547922.ISF6_1260"/>
<evidence type="ECO:0000256" key="4">
    <source>
        <dbReference type="ARBA" id="ARBA00022692"/>
    </source>
</evidence>
<dbReference type="GO" id="GO:0005886">
    <property type="term" value="C:plasma membrane"/>
    <property type="evidence" value="ECO:0007669"/>
    <property type="project" value="UniProtKB-SubCell"/>
</dbReference>
<comment type="subcellular location">
    <subcellularLocation>
        <location evidence="1">Cell membrane</location>
        <topology evidence="1">Multi-pass membrane protein</topology>
    </subcellularLocation>
</comment>
<gene>
    <name evidence="8" type="ORF">ISF6_1260</name>
</gene>
<dbReference type="InterPro" id="IPR007140">
    <property type="entry name" value="DUF350"/>
</dbReference>
<dbReference type="EMBL" id="BBYR01000023">
    <property type="protein sequence ID" value="GAP35487.1"/>
    <property type="molecule type" value="Genomic_DNA"/>
</dbReference>
<keyword evidence="9" id="KW-1185">Reference proteome</keyword>
<comment type="caution">
    <text evidence="8">The sequence shown here is derived from an EMBL/GenBank/DDBJ whole genome shotgun (WGS) entry which is preliminary data.</text>
</comment>
<reference evidence="8 9" key="2">
    <citation type="journal article" date="2016" name="Science">
        <title>A bacterium that degrades and assimilates poly(ethylene terephthalate).</title>
        <authorList>
            <person name="Yoshida S."/>
            <person name="Hiraga K."/>
            <person name="Takehana T."/>
            <person name="Taniguchi I."/>
            <person name="Yamaji H."/>
            <person name="Maeda Y."/>
            <person name="Toyohara K."/>
            <person name="Miyamoto K."/>
            <person name="Kimura Y."/>
            <person name="Oda K."/>
        </authorList>
    </citation>
    <scope>NUCLEOTIDE SEQUENCE [LARGE SCALE GENOMIC DNA]</scope>
    <source>
        <strain evidence="9">NBRC 110686 / TISTR 2288 / 201-F6</strain>
    </source>
</reference>
<evidence type="ECO:0000256" key="6">
    <source>
        <dbReference type="ARBA" id="ARBA00023136"/>
    </source>
</evidence>
<dbReference type="Pfam" id="PF03994">
    <property type="entry name" value="DUF350"/>
    <property type="match status" value="1"/>
</dbReference>
<dbReference type="Proteomes" id="UP000037660">
    <property type="component" value="Unassembled WGS sequence"/>
</dbReference>
<evidence type="ECO:0000313" key="9">
    <source>
        <dbReference type="Proteomes" id="UP000037660"/>
    </source>
</evidence>
<evidence type="ECO:0000256" key="3">
    <source>
        <dbReference type="ARBA" id="ARBA00022475"/>
    </source>
</evidence>
<evidence type="ECO:0000256" key="5">
    <source>
        <dbReference type="ARBA" id="ARBA00022989"/>
    </source>
</evidence>
<proteinExistence type="inferred from homology"/>